<keyword evidence="3" id="KW-0044">Antibiotic</keyword>
<accession>A0ABX8BHZ5</accession>
<dbReference type="PROSITE" id="PS51318">
    <property type="entry name" value="TAT"/>
    <property type="match status" value="1"/>
</dbReference>
<dbReference type="InterPro" id="IPR006311">
    <property type="entry name" value="TAT_signal"/>
</dbReference>
<dbReference type="InterPro" id="IPR007331">
    <property type="entry name" value="Htaa"/>
</dbReference>
<keyword evidence="7" id="KW-0812">Transmembrane</keyword>
<dbReference type="Proteomes" id="UP000676079">
    <property type="component" value="Chromosome"/>
</dbReference>
<keyword evidence="4" id="KW-0238">DNA-binding</keyword>
<feature type="region of interest" description="Disordered" evidence="6">
    <location>
        <begin position="554"/>
        <end position="583"/>
    </location>
</feature>
<organism evidence="10 11">
    <name type="scientific">Nocardiopsis changdeensis</name>
    <dbReference type="NCBI Taxonomy" id="2831969"/>
    <lineage>
        <taxon>Bacteria</taxon>
        <taxon>Bacillati</taxon>
        <taxon>Actinomycetota</taxon>
        <taxon>Actinomycetes</taxon>
        <taxon>Streptosporangiales</taxon>
        <taxon>Nocardiopsidaceae</taxon>
        <taxon>Nocardiopsis</taxon>
    </lineage>
</organism>
<dbReference type="InterPro" id="IPR027273">
    <property type="entry name" value="Neocarzinostatin-like"/>
</dbReference>
<evidence type="ECO:0000259" key="9">
    <source>
        <dbReference type="Pfam" id="PF04213"/>
    </source>
</evidence>
<keyword evidence="2" id="KW-0929">Antimicrobial</keyword>
<evidence type="ECO:0000256" key="3">
    <source>
        <dbReference type="ARBA" id="ARBA00023022"/>
    </source>
</evidence>
<dbReference type="SUPFAM" id="SSF49319">
    <property type="entry name" value="Actinoxanthin-like"/>
    <property type="match status" value="1"/>
</dbReference>
<keyword evidence="8" id="KW-0732">Signal</keyword>
<sequence length="633" mass="63760">MTSTTGSGTSGRLRRALRSLTAYAGVAAVGGALAVASAPAATADEVLQLSGGSAVWGVKESFRNYVSGPIAGGGFEASDGATATGDGLIDFPTAGGAVSKEDASGDVSFSGTVVFTGHDYGQGPVLEVRVSDPRVVFADGTATVYADVTSREFLGANPNNPPGDLTGYGEVPVADLTGVEVDAEGEDLVFTSAAGSLREEAVEAFAGFYPAGTPMDPLSFTAGIDDAGGNPGPVHDPAVTVTPASGLDPEGDVVTVSGTGFRPGAGVYVALTAIPQAADSYPAHWYGSGVWLRGDTAPDAQGSFSTPLDVVGAFSKGGGEYDCLETQCYVAVFNDRNDLANRDQDVWTPVSFAGDGEPTEEPTEPTEEPTEGPTDPEGPLTVHNGRADWGVRESFRTYIVGNIAKGTIETRDGASRNEDGTFAFTNGSGEVDLEASTAEIGFEGTVLFQGHVYGDDDPLLHMTVRDPRVVIDGGEGTLYADIVSKSLDDAELVTYDDVAFADLDLSGVQYDLTDGVLAWEPIPATLTAEGVPAFADFYGEGERLDPITLTVSVDEDVDVPGGGDGGGDGGGNPGGGDGDGGNGGLPNTGVALAGLIAAAAVAVGAGGVAVAASRRRPAGADGDGADEDGGSGA</sequence>
<dbReference type="Pfam" id="PF04213">
    <property type="entry name" value="HtaA"/>
    <property type="match status" value="2"/>
</dbReference>
<evidence type="ECO:0000313" key="10">
    <source>
        <dbReference type="EMBL" id="QUX21731.1"/>
    </source>
</evidence>
<protein>
    <submittedName>
        <fullName evidence="10">HtaA domain-containing protein</fullName>
    </submittedName>
</protein>
<comment type="similarity">
    <text evidence="1">Belongs to the neocarzinostatin family.</text>
</comment>
<feature type="transmembrane region" description="Helical" evidence="7">
    <location>
        <begin position="590"/>
        <end position="612"/>
    </location>
</feature>
<keyword evidence="5" id="KW-1015">Disulfide bond</keyword>
<evidence type="ECO:0000256" key="6">
    <source>
        <dbReference type="SAM" id="MobiDB-lite"/>
    </source>
</evidence>
<dbReference type="Gene3D" id="2.60.40.230">
    <property type="entry name" value="Neocarzinostatin-like"/>
    <property type="match status" value="1"/>
</dbReference>
<feature type="transmembrane region" description="Helical" evidence="7">
    <location>
        <begin position="20"/>
        <end position="41"/>
    </location>
</feature>
<evidence type="ECO:0000256" key="4">
    <source>
        <dbReference type="ARBA" id="ARBA00023125"/>
    </source>
</evidence>
<evidence type="ECO:0000256" key="8">
    <source>
        <dbReference type="SAM" id="SignalP"/>
    </source>
</evidence>
<evidence type="ECO:0000256" key="5">
    <source>
        <dbReference type="ARBA" id="ARBA00023157"/>
    </source>
</evidence>
<name>A0ABX8BHZ5_9ACTN</name>
<feature type="domain" description="Htaa" evidence="9">
    <location>
        <begin position="385"/>
        <end position="550"/>
    </location>
</feature>
<evidence type="ECO:0000256" key="7">
    <source>
        <dbReference type="SAM" id="Phobius"/>
    </source>
</evidence>
<feature type="compositionally biased region" description="Gly residues" evidence="6">
    <location>
        <begin position="560"/>
        <end position="583"/>
    </location>
</feature>
<gene>
    <name evidence="10" type="ORF">KGD84_25635</name>
</gene>
<keyword evidence="7" id="KW-1133">Transmembrane helix</keyword>
<feature type="region of interest" description="Disordered" evidence="6">
    <location>
        <begin position="612"/>
        <end position="633"/>
    </location>
</feature>
<evidence type="ECO:0000313" key="11">
    <source>
        <dbReference type="Proteomes" id="UP000676079"/>
    </source>
</evidence>
<dbReference type="Pfam" id="PF00960">
    <property type="entry name" value="Neocarzinostat"/>
    <property type="match status" value="1"/>
</dbReference>
<dbReference type="RefSeq" id="WP_220562955.1">
    <property type="nucleotide sequence ID" value="NZ_CP074133.1"/>
</dbReference>
<keyword evidence="7" id="KW-0472">Membrane</keyword>
<reference evidence="10 11" key="1">
    <citation type="submission" date="2021-05" db="EMBL/GenBank/DDBJ databases">
        <title>Direct Submission.</title>
        <authorList>
            <person name="Li K."/>
            <person name="Gao J."/>
        </authorList>
    </citation>
    <scope>NUCLEOTIDE SEQUENCE [LARGE SCALE GENOMIC DNA]</scope>
    <source>
        <strain evidence="10 11">Mg02</strain>
    </source>
</reference>
<evidence type="ECO:0000256" key="2">
    <source>
        <dbReference type="ARBA" id="ARBA00022529"/>
    </source>
</evidence>
<feature type="domain" description="Htaa" evidence="9">
    <location>
        <begin position="52"/>
        <end position="221"/>
    </location>
</feature>
<dbReference type="InterPro" id="IPR002186">
    <property type="entry name" value="Neocarzinostatin_fam"/>
</dbReference>
<feature type="signal peptide" evidence="8">
    <location>
        <begin position="1"/>
        <end position="24"/>
    </location>
</feature>
<evidence type="ECO:0000256" key="1">
    <source>
        <dbReference type="ARBA" id="ARBA00010648"/>
    </source>
</evidence>
<feature type="chain" id="PRO_5046719967" evidence="8">
    <location>
        <begin position="25"/>
        <end position="633"/>
    </location>
</feature>
<proteinExistence type="inferred from homology"/>
<dbReference type="EMBL" id="CP074133">
    <property type="protein sequence ID" value="QUX21731.1"/>
    <property type="molecule type" value="Genomic_DNA"/>
</dbReference>
<feature type="compositionally biased region" description="Acidic residues" evidence="6">
    <location>
        <begin position="623"/>
        <end position="633"/>
    </location>
</feature>
<feature type="compositionally biased region" description="Acidic residues" evidence="6">
    <location>
        <begin position="357"/>
        <end position="370"/>
    </location>
</feature>
<feature type="region of interest" description="Disordered" evidence="6">
    <location>
        <begin position="346"/>
        <end position="385"/>
    </location>
</feature>
<keyword evidence="11" id="KW-1185">Reference proteome</keyword>